<name>A0ABQ8I0U5_9ROSI</name>
<protein>
    <recommendedName>
        <fullName evidence="7">WAT1-related protein</fullName>
    </recommendedName>
</protein>
<evidence type="ECO:0000313" key="5">
    <source>
        <dbReference type="EMBL" id="KAH7570244.1"/>
    </source>
</evidence>
<keyword evidence="1 4" id="KW-0812">Transmembrane</keyword>
<dbReference type="InterPro" id="IPR030184">
    <property type="entry name" value="WAT1-related"/>
</dbReference>
<organism evidence="5 6">
    <name type="scientific">Xanthoceras sorbifolium</name>
    <dbReference type="NCBI Taxonomy" id="99658"/>
    <lineage>
        <taxon>Eukaryota</taxon>
        <taxon>Viridiplantae</taxon>
        <taxon>Streptophyta</taxon>
        <taxon>Embryophyta</taxon>
        <taxon>Tracheophyta</taxon>
        <taxon>Spermatophyta</taxon>
        <taxon>Magnoliopsida</taxon>
        <taxon>eudicotyledons</taxon>
        <taxon>Gunneridae</taxon>
        <taxon>Pentapetalae</taxon>
        <taxon>rosids</taxon>
        <taxon>malvids</taxon>
        <taxon>Sapindales</taxon>
        <taxon>Sapindaceae</taxon>
        <taxon>Xanthoceroideae</taxon>
        <taxon>Xanthoceras</taxon>
    </lineage>
</organism>
<keyword evidence="2 4" id="KW-1133">Transmembrane helix</keyword>
<comment type="caution">
    <text evidence="5">The sequence shown here is derived from an EMBL/GenBank/DDBJ whole genome shotgun (WGS) entry which is preliminary data.</text>
</comment>
<feature type="transmembrane region" description="Helical" evidence="4">
    <location>
        <begin position="71"/>
        <end position="92"/>
    </location>
</feature>
<reference evidence="5 6" key="1">
    <citation type="submission" date="2021-02" db="EMBL/GenBank/DDBJ databases">
        <title>Plant Genome Project.</title>
        <authorList>
            <person name="Zhang R.-G."/>
        </authorList>
    </citation>
    <scope>NUCLEOTIDE SEQUENCE [LARGE SCALE GENOMIC DNA]</scope>
    <source>
        <tissue evidence="5">Leaves</tissue>
    </source>
</reference>
<dbReference type="Proteomes" id="UP000827721">
    <property type="component" value="Unassembled WGS sequence"/>
</dbReference>
<sequence length="231" mass="25958">MGAVTVEIFKGPFIREASYSQLQAQKPPLFVFYSTQDRWVLGGILLAASSLSVCVWNNIQLGTMRQYPQVMKVVSSYSLAGTLQCAMIGLIVERDLKAWKLKLNMDLLLIVVTAIFGSIIRTSVHVVCSRMKGPFYVAMFKPFGIVFATIFGVSFFTNALHYGRTANFTYVKEDHSEQEVLIDPYVIGAIVTGMGYYTVMWGQITEQDELRKGKNIESDEKVPLLQEENEV</sequence>
<evidence type="ECO:0008006" key="7">
    <source>
        <dbReference type="Google" id="ProtNLM"/>
    </source>
</evidence>
<evidence type="ECO:0000313" key="6">
    <source>
        <dbReference type="Proteomes" id="UP000827721"/>
    </source>
</evidence>
<evidence type="ECO:0000256" key="3">
    <source>
        <dbReference type="ARBA" id="ARBA00023136"/>
    </source>
</evidence>
<evidence type="ECO:0000256" key="1">
    <source>
        <dbReference type="ARBA" id="ARBA00022692"/>
    </source>
</evidence>
<dbReference type="EMBL" id="JAFEMO010000005">
    <property type="protein sequence ID" value="KAH7570244.1"/>
    <property type="molecule type" value="Genomic_DNA"/>
</dbReference>
<keyword evidence="6" id="KW-1185">Reference proteome</keyword>
<feature type="transmembrane region" description="Helical" evidence="4">
    <location>
        <begin position="39"/>
        <end position="59"/>
    </location>
</feature>
<keyword evidence="3 4" id="KW-0472">Membrane</keyword>
<evidence type="ECO:0000256" key="4">
    <source>
        <dbReference type="SAM" id="Phobius"/>
    </source>
</evidence>
<feature type="transmembrane region" description="Helical" evidence="4">
    <location>
        <begin position="107"/>
        <end position="128"/>
    </location>
</feature>
<dbReference type="PANTHER" id="PTHR31218">
    <property type="entry name" value="WAT1-RELATED PROTEIN"/>
    <property type="match status" value="1"/>
</dbReference>
<evidence type="ECO:0000256" key="2">
    <source>
        <dbReference type="ARBA" id="ARBA00022989"/>
    </source>
</evidence>
<feature type="transmembrane region" description="Helical" evidence="4">
    <location>
        <begin position="182"/>
        <end position="202"/>
    </location>
</feature>
<gene>
    <name evidence="5" type="ORF">JRO89_XS05G0075300</name>
</gene>
<accession>A0ABQ8I0U5</accession>
<proteinExistence type="predicted"/>
<feature type="transmembrane region" description="Helical" evidence="4">
    <location>
        <begin position="140"/>
        <end position="162"/>
    </location>
</feature>